<keyword evidence="2" id="KW-1185">Reference proteome</keyword>
<gene>
    <name evidence="1" type="ORF">KIN20_010718</name>
</gene>
<protein>
    <submittedName>
        <fullName evidence="1">Uncharacterized protein</fullName>
    </submittedName>
</protein>
<comment type="caution">
    <text evidence="1">The sequence shown here is derived from an EMBL/GenBank/DDBJ whole genome shotgun (WGS) entry which is preliminary data.</text>
</comment>
<organism evidence="1 2">
    <name type="scientific">Parelaphostrongylus tenuis</name>
    <name type="common">Meningeal worm</name>
    <dbReference type="NCBI Taxonomy" id="148309"/>
    <lineage>
        <taxon>Eukaryota</taxon>
        <taxon>Metazoa</taxon>
        <taxon>Ecdysozoa</taxon>
        <taxon>Nematoda</taxon>
        <taxon>Chromadorea</taxon>
        <taxon>Rhabditida</taxon>
        <taxon>Rhabditina</taxon>
        <taxon>Rhabditomorpha</taxon>
        <taxon>Strongyloidea</taxon>
        <taxon>Metastrongylidae</taxon>
        <taxon>Parelaphostrongylus</taxon>
    </lineage>
</organism>
<reference evidence="1" key="1">
    <citation type="submission" date="2021-06" db="EMBL/GenBank/DDBJ databases">
        <title>Parelaphostrongylus tenuis whole genome reference sequence.</title>
        <authorList>
            <person name="Garwood T.J."/>
            <person name="Larsen P.A."/>
            <person name="Fountain-Jones N.M."/>
            <person name="Garbe J.R."/>
            <person name="Macchietto M.G."/>
            <person name="Kania S.A."/>
            <person name="Gerhold R.W."/>
            <person name="Richards J.E."/>
            <person name="Wolf T.M."/>
        </authorList>
    </citation>
    <scope>NUCLEOTIDE SEQUENCE</scope>
    <source>
        <strain evidence="1">MNPRO001-30</strain>
        <tissue evidence="1">Meninges</tissue>
    </source>
</reference>
<evidence type="ECO:0000313" key="2">
    <source>
        <dbReference type="Proteomes" id="UP001196413"/>
    </source>
</evidence>
<sequence>MSVCDIAIPHCASSSFIDTERRQYHINKQLAREEFNNDLPIDSGEQCDDLWSRQTLSDQKRWK</sequence>
<dbReference type="Proteomes" id="UP001196413">
    <property type="component" value="Unassembled WGS sequence"/>
</dbReference>
<proteinExistence type="predicted"/>
<accession>A0AAD5MZC0</accession>
<dbReference type="AlphaFoldDB" id="A0AAD5MZC0"/>
<name>A0AAD5MZC0_PARTN</name>
<dbReference type="EMBL" id="JAHQIW010001887">
    <property type="protein sequence ID" value="KAJ1353939.1"/>
    <property type="molecule type" value="Genomic_DNA"/>
</dbReference>
<evidence type="ECO:0000313" key="1">
    <source>
        <dbReference type="EMBL" id="KAJ1353939.1"/>
    </source>
</evidence>